<dbReference type="EMBL" id="ACPB03000869">
    <property type="status" value="NOT_ANNOTATED_CDS"/>
    <property type="molecule type" value="Genomic_DNA"/>
</dbReference>
<dbReference type="EnsemblMetazoa" id="RPRC009676-RA">
    <property type="protein sequence ID" value="RPRC009676-PA"/>
    <property type="gene ID" value="RPRC009676"/>
</dbReference>
<proteinExistence type="inferred from homology"/>
<dbReference type="eggNOG" id="KOG3281">
    <property type="taxonomic scope" value="Eukaryota"/>
</dbReference>
<dbReference type="Pfam" id="PF06644">
    <property type="entry name" value="ATP11"/>
    <property type="match status" value="1"/>
</dbReference>
<name>T1I056_RHOPR</name>
<dbReference type="RefSeq" id="XP_073976692.1">
    <property type="nucleotide sequence ID" value="XM_074120591.1"/>
</dbReference>
<evidence type="ECO:0000313" key="7">
    <source>
        <dbReference type="Proteomes" id="UP000015103"/>
    </source>
</evidence>
<keyword evidence="7" id="KW-1185">Reference proteome</keyword>
<dbReference type="STRING" id="13249.T1I056"/>
<evidence type="ECO:0000256" key="4">
    <source>
        <dbReference type="ARBA" id="ARBA00023128"/>
    </source>
</evidence>
<feature type="compositionally biased region" description="Basic and acidic residues" evidence="5">
    <location>
        <begin position="65"/>
        <end position="88"/>
    </location>
</feature>
<evidence type="ECO:0000256" key="1">
    <source>
        <dbReference type="ARBA" id="ARBA00004173"/>
    </source>
</evidence>
<organism evidence="6 7">
    <name type="scientific">Rhodnius prolixus</name>
    <name type="common">Triatomid bug</name>
    <dbReference type="NCBI Taxonomy" id="13249"/>
    <lineage>
        <taxon>Eukaryota</taxon>
        <taxon>Metazoa</taxon>
        <taxon>Ecdysozoa</taxon>
        <taxon>Arthropoda</taxon>
        <taxon>Hexapoda</taxon>
        <taxon>Insecta</taxon>
        <taxon>Pterygota</taxon>
        <taxon>Neoptera</taxon>
        <taxon>Paraneoptera</taxon>
        <taxon>Hemiptera</taxon>
        <taxon>Heteroptera</taxon>
        <taxon>Panheteroptera</taxon>
        <taxon>Cimicomorpha</taxon>
        <taxon>Reduviidae</taxon>
        <taxon>Triatominae</taxon>
        <taxon>Rhodnius</taxon>
    </lineage>
</organism>
<evidence type="ECO:0000256" key="2">
    <source>
        <dbReference type="ARBA" id="ARBA00009116"/>
    </source>
</evidence>
<evidence type="ECO:0000256" key="5">
    <source>
        <dbReference type="SAM" id="MobiDB-lite"/>
    </source>
</evidence>
<dbReference type="Proteomes" id="UP000015103">
    <property type="component" value="Unassembled WGS sequence"/>
</dbReference>
<dbReference type="PANTHER" id="PTHR13126">
    <property type="entry name" value="CHAPERONE ATP11"/>
    <property type="match status" value="1"/>
</dbReference>
<dbReference type="GO" id="GO:0033615">
    <property type="term" value="P:mitochondrial proton-transporting ATP synthase complex assembly"/>
    <property type="evidence" value="ECO:0007669"/>
    <property type="project" value="TreeGrafter"/>
</dbReference>
<reference evidence="6" key="1">
    <citation type="submission" date="2015-05" db="UniProtKB">
        <authorList>
            <consortium name="EnsemblMetazoa"/>
        </authorList>
    </citation>
    <scope>IDENTIFICATION</scope>
</reference>
<dbReference type="GO" id="GO:0005739">
    <property type="term" value="C:mitochondrion"/>
    <property type="evidence" value="ECO:0007669"/>
    <property type="project" value="UniProtKB-SubCell"/>
</dbReference>
<dbReference type="OMA" id="MFYYKTD"/>
<accession>T1I056</accession>
<dbReference type="VEuPathDB" id="VectorBase:RPRC009676"/>
<dbReference type="AlphaFoldDB" id="T1I056"/>
<dbReference type="PANTHER" id="PTHR13126:SF0">
    <property type="entry name" value="ATP SYNTHASE MITOCHONDRIAL F1 COMPLEX ASSEMBLY FACTOR 1"/>
    <property type="match status" value="1"/>
</dbReference>
<evidence type="ECO:0000256" key="3">
    <source>
        <dbReference type="ARBA" id="ARBA00022946"/>
    </source>
</evidence>
<keyword evidence="4" id="KW-0496">Mitochondrion</keyword>
<protein>
    <submittedName>
        <fullName evidence="6">Uncharacterized protein</fullName>
    </submittedName>
</protein>
<evidence type="ECO:0000313" key="6">
    <source>
        <dbReference type="EnsemblMetazoa" id="RPRC009676-PA"/>
    </source>
</evidence>
<dbReference type="InterPro" id="IPR010591">
    <property type="entry name" value="ATP11"/>
</dbReference>
<keyword evidence="3" id="KW-0809">Transit peptide</keyword>
<comment type="subcellular location">
    <subcellularLocation>
        <location evidence="1">Mitochondrion</location>
    </subcellularLocation>
</comment>
<dbReference type="HOGENOM" id="CLU_067356_1_0_1"/>
<feature type="region of interest" description="Disordered" evidence="5">
    <location>
        <begin position="65"/>
        <end position="92"/>
    </location>
</feature>
<dbReference type="FunCoup" id="T1I056">
    <property type="interactions" value="973"/>
</dbReference>
<sequence length="272" mass="32358">MALCSFKLLKNCRFSYLRARTIMTSTINLKKVEEELENNPYFSKYHEKIEKLRKEQPAEYYARVKAKEKQKNSEKKKQIKYPEPKDVNPKGSSVKKFLGDILKLDMVENKSADEIKNIWMDYHKGKDVLFSTYNKEQFDKLNQNYTKYPTFVFPLPRGDGYEFFLFQYTDSELHFTPLVQFKKHGENAPECLAVTYFSELKEKDIILMRGEYDKDIVSPLDCQFLINLTQMFYNGESTKRLDLIEEFNNKPEDFKYPEIISEVERLGFHKVN</sequence>
<dbReference type="GeneID" id="141450295"/>
<comment type="similarity">
    <text evidence="2">Belongs to the ATP11 family.</text>
</comment>
<dbReference type="InParanoid" id="T1I056"/>